<dbReference type="InterPro" id="IPR009003">
    <property type="entry name" value="Peptidase_S1_PA"/>
</dbReference>
<feature type="region of interest" description="Disordered" evidence="3">
    <location>
        <begin position="85"/>
        <end position="107"/>
    </location>
</feature>
<sequence length="107" mass="11298">MIWELDPLGDGGASGRIPPPISTNRIIGGSTVSMGEFPWQVSLHVREDHVCGGSIITSKWILTVAHLPFACQRVFETTRCSGQCSLSPPSQEIVGSSPPPVSGLGIT</sequence>
<dbReference type="STRING" id="7868.ENSCMIP00000029678"/>
<dbReference type="Proteomes" id="UP000314986">
    <property type="component" value="Unassembled WGS sequence"/>
</dbReference>
<reference evidence="5" key="5">
    <citation type="submission" date="2025-09" db="UniProtKB">
        <authorList>
            <consortium name="Ensembl"/>
        </authorList>
    </citation>
    <scope>IDENTIFICATION</scope>
</reference>
<dbReference type="Gene3D" id="2.40.10.10">
    <property type="entry name" value="Trypsin-like serine proteases"/>
    <property type="match status" value="1"/>
</dbReference>
<dbReference type="InParanoid" id="A0A4W3ITQ4"/>
<evidence type="ECO:0000256" key="1">
    <source>
        <dbReference type="ARBA" id="ARBA00023157"/>
    </source>
</evidence>
<dbReference type="Pfam" id="PF00089">
    <property type="entry name" value="Trypsin"/>
    <property type="match status" value="1"/>
</dbReference>
<reference evidence="6" key="3">
    <citation type="journal article" date="2014" name="Nature">
        <title>Elephant shark genome provides unique insights into gnathostome evolution.</title>
        <authorList>
            <consortium name="International Elephant Shark Genome Sequencing Consortium"/>
            <person name="Venkatesh B."/>
            <person name="Lee A.P."/>
            <person name="Ravi V."/>
            <person name="Maurya A.K."/>
            <person name="Lian M.M."/>
            <person name="Swann J.B."/>
            <person name="Ohta Y."/>
            <person name="Flajnik M.F."/>
            <person name="Sutoh Y."/>
            <person name="Kasahara M."/>
            <person name="Hoon S."/>
            <person name="Gangu V."/>
            <person name="Roy S.W."/>
            <person name="Irimia M."/>
            <person name="Korzh V."/>
            <person name="Kondrychyn I."/>
            <person name="Lim Z.W."/>
            <person name="Tay B.H."/>
            <person name="Tohari S."/>
            <person name="Kong K.W."/>
            <person name="Ho S."/>
            <person name="Lorente-Galdos B."/>
            <person name="Quilez J."/>
            <person name="Marques-Bonet T."/>
            <person name="Raney B.J."/>
            <person name="Ingham P.W."/>
            <person name="Tay A."/>
            <person name="Hillier L.W."/>
            <person name="Minx P."/>
            <person name="Boehm T."/>
            <person name="Wilson R.K."/>
            <person name="Brenner S."/>
            <person name="Warren W.C."/>
        </authorList>
    </citation>
    <scope>NUCLEOTIDE SEQUENCE [LARGE SCALE GENOMIC DNA]</scope>
</reference>
<feature type="domain" description="Peptidase S1" evidence="4">
    <location>
        <begin position="26"/>
        <end position="67"/>
    </location>
</feature>
<organism evidence="5 6">
    <name type="scientific">Callorhinchus milii</name>
    <name type="common">Ghost shark</name>
    <dbReference type="NCBI Taxonomy" id="7868"/>
    <lineage>
        <taxon>Eukaryota</taxon>
        <taxon>Metazoa</taxon>
        <taxon>Chordata</taxon>
        <taxon>Craniata</taxon>
        <taxon>Vertebrata</taxon>
        <taxon>Chondrichthyes</taxon>
        <taxon>Holocephali</taxon>
        <taxon>Chimaeriformes</taxon>
        <taxon>Callorhinchidae</taxon>
        <taxon>Callorhinchus</taxon>
    </lineage>
</organism>
<dbReference type="PANTHER" id="PTHR24252:SF27">
    <property type="entry name" value="TRANSMEMBRANE PROTEASE SERINE 3-LIKE"/>
    <property type="match status" value="1"/>
</dbReference>
<evidence type="ECO:0000256" key="2">
    <source>
        <dbReference type="ARBA" id="ARBA00023180"/>
    </source>
</evidence>
<feature type="compositionally biased region" description="Polar residues" evidence="3">
    <location>
        <begin position="85"/>
        <end position="94"/>
    </location>
</feature>
<proteinExistence type="predicted"/>
<reference evidence="5" key="4">
    <citation type="submission" date="2025-08" db="UniProtKB">
        <authorList>
            <consortium name="Ensembl"/>
        </authorList>
    </citation>
    <scope>IDENTIFICATION</scope>
</reference>
<dbReference type="GO" id="GO:0004252">
    <property type="term" value="F:serine-type endopeptidase activity"/>
    <property type="evidence" value="ECO:0007669"/>
    <property type="project" value="InterPro"/>
</dbReference>
<evidence type="ECO:0000256" key="3">
    <source>
        <dbReference type="SAM" id="MobiDB-lite"/>
    </source>
</evidence>
<keyword evidence="2" id="KW-0325">Glycoprotein</keyword>
<reference evidence="6" key="2">
    <citation type="journal article" date="2007" name="PLoS Biol.">
        <title>Survey sequencing and comparative analysis of the elephant shark (Callorhinchus milii) genome.</title>
        <authorList>
            <person name="Venkatesh B."/>
            <person name="Kirkness E.F."/>
            <person name="Loh Y.H."/>
            <person name="Halpern A.L."/>
            <person name="Lee A.P."/>
            <person name="Johnson J."/>
            <person name="Dandona N."/>
            <person name="Viswanathan L.D."/>
            <person name="Tay A."/>
            <person name="Venter J.C."/>
            <person name="Strausberg R.L."/>
            <person name="Brenner S."/>
        </authorList>
    </citation>
    <scope>NUCLEOTIDE SEQUENCE [LARGE SCALE GENOMIC DNA]</scope>
</reference>
<dbReference type="SUPFAM" id="SSF50494">
    <property type="entry name" value="Trypsin-like serine proteases"/>
    <property type="match status" value="1"/>
</dbReference>
<dbReference type="InterPro" id="IPR043504">
    <property type="entry name" value="Peptidase_S1_PA_chymotrypsin"/>
</dbReference>
<dbReference type="PANTHER" id="PTHR24252">
    <property type="entry name" value="ACROSIN-RELATED"/>
    <property type="match status" value="1"/>
</dbReference>
<evidence type="ECO:0000313" key="6">
    <source>
        <dbReference type="Proteomes" id="UP000314986"/>
    </source>
</evidence>
<dbReference type="Ensembl" id="ENSCMIT00000030144.1">
    <property type="protein sequence ID" value="ENSCMIP00000029678.1"/>
    <property type="gene ID" value="ENSCMIG00000012815.1"/>
</dbReference>
<protein>
    <recommendedName>
        <fullName evidence="4">Peptidase S1 domain-containing protein</fullName>
    </recommendedName>
</protein>
<accession>A0A4W3ITQ4</accession>
<dbReference type="InterPro" id="IPR001254">
    <property type="entry name" value="Trypsin_dom"/>
</dbReference>
<dbReference type="GO" id="GO:0006508">
    <property type="term" value="P:proteolysis"/>
    <property type="evidence" value="ECO:0007669"/>
    <property type="project" value="InterPro"/>
</dbReference>
<evidence type="ECO:0000313" key="5">
    <source>
        <dbReference type="Ensembl" id="ENSCMIP00000029678.1"/>
    </source>
</evidence>
<keyword evidence="6" id="KW-1185">Reference proteome</keyword>
<evidence type="ECO:0000259" key="4">
    <source>
        <dbReference type="Pfam" id="PF00089"/>
    </source>
</evidence>
<reference evidence="6" key="1">
    <citation type="journal article" date="2006" name="Science">
        <title>Ancient noncoding elements conserved in the human genome.</title>
        <authorList>
            <person name="Venkatesh B."/>
            <person name="Kirkness E.F."/>
            <person name="Loh Y.H."/>
            <person name="Halpern A.L."/>
            <person name="Lee A.P."/>
            <person name="Johnson J."/>
            <person name="Dandona N."/>
            <person name="Viswanathan L.D."/>
            <person name="Tay A."/>
            <person name="Venter J.C."/>
            <person name="Strausberg R.L."/>
            <person name="Brenner S."/>
        </authorList>
    </citation>
    <scope>NUCLEOTIDE SEQUENCE [LARGE SCALE GENOMIC DNA]</scope>
</reference>
<name>A0A4W3ITQ4_CALMI</name>
<keyword evidence="1" id="KW-1015">Disulfide bond</keyword>
<dbReference type="AlphaFoldDB" id="A0A4W3ITQ4"/>